<reference evidence="2" key="1">
    <citation type="journal article" date="2019" name="Int. J. Syst. Evol. Microbiol.">
        <title>The Global Catalogue of Microorganisms (GCM) 10K type strain sequencing project: providing services to taxonomists for standard genome sequencing and annotation.</title>
        <authorList>
            <consortium name="The Broad Institute Genomics Platform"/>
            <consortium name="The Broad Institute Genome Sequencing Center for Infectious Disease"/>
            <person name="Wu L."/>
            <person name="Ma J."/>
        </authorList>
    </citation>
    <scope>NUCLEOTIDE SEQUENCE [LARGE SCALE GENOMIC DNA]</scope>
    <source>
        <strain evidence="2">KLKA75</strain>
    </source>
</reference>
<name>A0ABV9TS46_9ACTN</name>
<organism evidence="1 2">
    <name type="scientific">Actinomadura gamaensis</name>
    <dbReference type="NCBI Taxonomy" id="1763541"/>
    <lineage>
        <taxon>Bacteria</taxon>
        <taxon>Bacillati</taxon>
        <taxon>Actinomycetota</taxon>
        <taxon>Actinomycetes</taxon>
        <taxon>Streptosporangiales</taxon>
        <taxon>Thermomonosporaceae</taxon>
        <taxon>Actinomadura</taxon>
    </lineage>
</organism>
<sequence>MANPPTPVRLVLWDVDHALIETGGVGREVFADAFAQAVGRSMEQMAEVSGRTEPDIFRETAELHGVDVTEELFDAFSEHLAKGYRDRVQEMQRRGRALPGAAEALAALAEESGLVQSVLTGNIRAVAETKLAAFDDEHLDFEAGAYGSDDAVRPRLVAIAQQRAATRYKTVFDATTTILIGNTPSDITTAHQGGARVVAVASGKSSAAELRSAGAESVLTDLCDLDRLLAGLA</sequence>
<dbReference type="PANTHER" id="PTHR43434:SF1">
    <property type="entry name" value="PHOSPHOGLYCOLATE PHOSPHATASE"/>
    <property type="match status" value="1"/>
</dbReference>
<dbReference type="Gene3D" id="3.40.50.1000">
    <property type="entry name" value="HAD superfamily/HAD-like"/>
    <property type="match status" value="1"/>
</dbReference>
<dbReference type="InterPro" id="IPR036412">
    <property type="entry name" value="HAD-like_sf"/>
</dbReference>
<keyword evidence="2" id="KW-1185">Reference proteome</keyword>
<dbReference type="InterPro" id="IPR050155">
    <property type="entry name" value="HAD-like_hydrolase_sf"/>
</dbReference>
<dbReference type="RefSeq" id="WP_378252653.1">
    <property type="nucleotide sequence ID" value="NZ_JBHSIT010000002.1"/>
</dbReference>
<dbReference type="InterPro" id="IPR023198">
    <property type="entry name" value="PGP-like_dom2"/>
</dbReference>
<dbReference type="SFLD" id="SFLDS00003">
    <property type="entry name" value="Haloacid_Dehalogenase"/>
    <property type="match status" value="1"/>
</dbReference>
<dbReference type="Pfam" id="PF12710">
    <property type="entry name" value="HAD"/>
    <property type="match status" value="1"/>
</dbReference>
<dbReference type="InterPro" id="IPR023214">
    <property type="entry name" value="HAD_sf"/>
</dbReference>
<dbReference type="SUPFAM" id="SSF56784">
    <property type="entry name" value="HAD-like"/>
    <property type="match status" value="1"/>
</dbReference>
<dbReference type="Proteomes" id="UP001595872">
    <property type="component" value="Unassembled WGS sequence"/>
</dbReference>
<dbReference type="EC" id="3.-.-.-" evidence="1"/>
<comment type="caution">
    <text evidence="1">The sequence shown here is derived from an EMBL/GenBank/DDBJ whole genome shotgun (WGS) entry which is preliminary data.</text>
</comment>
<dbReference type="EMBL" id="JBHSIT010000002">
    <property type="protein sequence ID" value="MFC4906912.1"/>
    <property type="molecule type" value="Genomic_DNA"/>
</dbReference>
<evidence type="ECO:0000313" key="2">
    <source>
        <dbReference type="Proteomes" id="UP001595872"/>
    </source>
</evidence>
<gene>
    <name evidence="1" type="ORF">ACFPCY_06260</name>
</gene>
<protein>
    <submittedName>
        <fullName evidence="1">HAD family hydrolase</fullName>
        <ecNumber evidence="1">3.-.-.-</ecNumber>
    </submittedName>
</protein>
<dbReference type="SFLD" id="SFLDG01129">
    <property type="entry name" value="C1.5:_HAD__Beta-PGM__Phosphata"/>
    <property type="match status" value="1"/>
</dbReference>
<evidence type="ECO:0000313" key="1">
    <source>
        <dbReference type="EMBL" id="MFC4906912.1"/>
    </source>
</evidence>
<proteinExistence type="predicted"/>
<dbReference type="Gene3D" id="1.10.150.240">
    <property type="entry name" value="Putative phosphatase, domain 2"/>
    <property type="match status" value="1"/>
</dbReference>
<dbReference type="PANTHER" id="PTHR43434">
    <property type="entry name" value="PHOSPHOGLYCOLATE PHOSPHATASE"/>
    <property type="match status" value="1"/>
</dbReference>
<dbReference type="GO" id="GO:0016787">
    <property type="term" value="F:hydrolase activity"/>
    <property type="evidence" value="ECO:0007669"/>
    <property type="project" value="UniProtKB-KW"/>
</dbReference>
<keyword evidence="1" id="KW-0378">Hydrolase</keyword>
<accession>A0ABV9TS46</accession>